<proteinExistence type="predicted"/>
<reference evidence="2" key="1">
    <citation type="journal article" date="2014" name="Int. J. Syst. Evol. Microbiol.">
        <title>Complete genome sequence of Corynebacterium casei LMG S-19264T (=DSM 44701T), isolated from a smear-ripened cheese.</title>
        <authorList>
            <consortium name="US DOE Joint Genome Institute (JGI-PGF)"/>
            <person name="Walter F."/>
            <person name="Albersmeier A."/>
            <person name="Kalinowski J."/>
            <person name="Ruckert C."/>
        </authorList>
    </citation>
    <scope>NUCLEOTIDE SEQUENCE</scope>
    <source>
        <strain evidence="2">JCM 30078</strain>
    </source>
</reference>
<sequence>MARYMVDSLDMRAGQISTLAGRLADGRASSEALITKAVRAIDAHRAEGGVAYVSVDVKGALSLAQESDRMRNAGFVPSSLAGLPISVTDAFDMAGCVTGAASKVRSSSSPAVIDALVVARLRNAGAILLGRTNMSEFALSCLGTNSHYGTPTLPMDRCRVVGGSGSGLAVSVATKMAVAGVGADTQGSIRIPAAFCGLVGFKPSANRVSTRGLYPLSPTLDSIGSIARYVDDCVILDAIMSGERGEVGGRPLKGLRLAVTSDYVLDALDENVEYAFKRALQLLTDAGATLVWFDFPELASLGRISDTGDFVAVEAWYHHRQNAQAAALECYDPVVLKRLRQGESLSAYDYLDLLAERQRLIQVARARLMDVDAWLMPTVPMSAPRLDELGSGEPCANYFEREARARRNTSLVNFLDGCALTLPCQEHKELPVGLSIVGLNGMDADVLKIGRSVEALLRASRAAVAKEPVAPREERRDRRVAK</sequence>
<gene>
    <name evidence="2" type="ORF">GCM10009304_28620</name>
</gene>
<keyword evidence="3" id="KW-1185">Reference proteome</keyword>
<dbReference type="PANTHER" id="PTHR11895">
    <property type="entry name" value="TRANSAMIDASE"/>
    <property type="match status" value="1"/>
</dbReference>
<dbReference type="InterPro" id="IPR023631">
    <property type="entry name" value="Amidase_dom"/>
</dbReference>
<dbReference type="InterPro" id="IPR036928">
    <property type="entry name" value="AS_sf"/>
</dbReference>
<dbReference type="NCBIfam" id="NF005460">
    <property type="entry name" value="PRK07056.1"/>
    <property type="match status" value="1"/>
</dbReference>
<dbReference type="InterPro" id="IPR000120">
    <property type="entry name" value="Amidase"/>
</dbReference>
<comment type="caution">
    <text evidence="2">The sequence shown here is derived from an EMBL/GenBank/DDBJ whole genome shotgun (WGS) entry which is preliminary data.</text>
</comment>
<dbReference type="Gene3D" id="3.90.1300.10">
    <property type="entry name" value="Amidase signature (AS) domain"/>
    <property type="match status" value="1"/>
</dbReference>
<dbReference type="EMBL" id="BMPO01000006">
    <property type="protein sequence ID" value="GGK01077.1"/>
    <property type="molecule type" value="Genomic_DNA"/>
</dbReference>
<organism evidence="2 3">
    <name type="scientific">Pseudomonas matsuisoli</name>
    <dbReference type="NCBI Taxonomy" id="1515666"/>
    <lineage>
        <taxon>Bacteria</taxon>
        <taxon>Pseudomonadati</taxon>
        <taxon>Pseudomonadota</taxon>
        <taxon>Gammaproteobacteria</taxon>
        <taxon>Pseudomonadales</taxon>
        <taxon>Pseudomonadaceae</taxon>
        <taxon>Pseudomonas</taxon>
    </lineage>
</organism>
<evidence type="ECO:0000313" key="2">
    <source>
        <dbReference type="EMBL" id="GGK01077.1"/>
    </source>
</evidence>
<evidence type="ECO:0000313" key="3">
    <source>
        <dbReference type="Proteomes" id="UP000635983"/>
    </source>
</evidence>
<reference evidence="2" key="2">
    <citation type="submission" date="2020-09" db="EMBL/GenBank/DDBJ databases">
        <authorList>
            <person name="Sun Q."/>
            <person name="Ohkuma M."/>
        </authorList>
    </citation>
    <scope>NUCLEOTIDE SEQUENCE</scope>
    <source>
        <strain evidence="2">JCM 30078</strain>
    </source>
</reference>
<accession>A0A917PZ48</accession>
<dbReference type="SUPFAM" id="SSF75304">
    <property type="entry name" value="Amidase signature (AS) enzymes"/>
    <property type="match status" value="1"/>
</dbReference>
<dbReference type="PANTHER" id="PTHR11895:SF176">
    <property type="entry name" value="AMIDASE AMID-RELATED"/>
    <property type="match status" value="1"/>
</dbReference>
<protein>
    <submittedName>
        <fullName evidence="2">Amidase</fullName>
    </submittedName>
</protein>
<dbReference type="AlphaFoldDB" id="A0A917PZ48"/>
<dbReference type="GO" id="GO:0003824">
    <property type="term" value="F:catalytic activity"/>
    <property type="evidence" value="ECO:0007669"/>
    <property type="project" value="InterPro"/>
</dbReference>
<feature type="domain" description="Amidase" evidence="1">
    <location>
        <begin position="50"/>
        <end position="447"/>
    </location>
</feature>
<dbReference type="Proteomes" id="UP000635983">
    <property type="component" value="Unassembled WGS sequence"/>
</dbReference>
<dbReference type="Pfam" id="PF01425">
    <property type="entry name" value="Amidase"/>
    <property type="match status" value="1"/>
</dbReference>
<evidence type="ECO:0000259" key="1">
    <source>
        <dbReference type="Pfam" id="PF01425"/>
    </source>
</evidence>
<name>A0A917PZ48_9PSED</name>